<reference evidence="3 4" key="1">
    <citation type="journal article" date="2017" name="Mol. Ecol.">
        <title>Comparative and population genomic landscape of Phellinus noxius: A hypervariable fungus causing root rot in trees.</title>
        <authorList>
            <person name="Chung C.L."/>
            <person name="Lee T.J."/>
            <person name="Akiba M."/>
            <person name="Lee H.H."/>
            <person name="Kuo T.H."/>
            <person name="Liu D."/>
            <person name="Ke H.M."/>
            <person name="Yokoi T."/>
            <person name="Roa M.B."/>
            <person name="Lu M.J."/>
            <person name="Chang Y.Y."/>
            <person name="Ann P.J."/>
            <person name="Tsai J.N."/>
            <person name="Chen C.Y."/>
            <person name="Tzean S.S."/>
            <person name="Ota Y."/>
            <person name="Hattori T."/>
            <person name="Sahashi N."/>
            <person name="Liou R.F."/>
            <person name="Kikuchi T."/>
            <person name="Tsai I.J."/>
        </authorList>
    </citation>
    <scope>NUCLEOTIDE SEQUENCE [LARGE SCALE GENOMIC DNA]</scope>
    <source>
        <strain evidence="3 4">FFPRI411160</strain>
    </source>
</reference>
<sequence>MAKTHKVHEKPAPQTVVKPWTYTDEQQTLIDALREWTKEVILPESDEYFPWEKRWLDKADTVPRYMRAAKWKLEDGKKRLKATLEWRREFKPDLIPPEEVRIESETGKIILNGFDLDGRPVIYMRPGRENTSQSPRQLRHLVWCLERAKDLQPSGVESVSIVVDYKSTTLRTNPSISIARKVLHILQAHYPETLGRGLVVNMPTILAFFYKGIAPFMDPVTRDKIRFNPDLKELIPEEQLDADFGGKFEYEFEPVSYWEQIVEYCGIAPDGTRVQKSEASDHQDQKNEDDNDVDNGKVEKSESVSSTETTADVDGVLSSKMDNLDLAKHSEEPRVSLEQVQVVS</sequence>
<dbReference type="STRING" id="2282107.A0A286USX1"/>
<comment type="caution">
    <text evidence="3">The sequence shown here is derived from an EMBL/GenBank/DDBJ whole genome shotgun (WGS) entry which is preliminary data.</text>
</comment>
<evidence type="ECO:0000256" key="1">
    <source>
        <dbReference type="SAM" id="MobiDB-lite"/>
    </source>
</evidence>
<protein>
    <submittedName>
        <fullName evidence="3">CRAL TRIO domain-containing</fullName>
    </submittedName>
</protein>
<accession>A0A286USX1</accession>
<name>A0A286USX1_9AGAM</name>
<dbReference type="InterPro" id="IPR036865">
    <property type="entry name" value="CRAL-TRIO_dom_sf"/>
</dbReference>
<feature type="compositionally biased region" description="Basic and acidic residues" evidence="1">
    <location>
        <begin position="322"/>
        <end position="335"/>
    </location>
</feature>
<keyword evidence="4" id="KW-1185">Reference proteome</keyword>
<dbReference type="GO" id="GO:0008526">
    <property type="term" value="F:phosphatidylinositol transfer activity"/>
    <property type="evidence" value="ECO:0007669"/>
    <property type="project" value="TreeGrafter"/>
</dbReference>
<dbReference type="PANTHER" id="PTHR45824">
    <property type="entry name" value="GH16843P"/>
    <property type="match status" value="1"/>
</dbReference>
<gene>
    <name evidence="3" type="ORF">PNOK_0263700</name>
</gene>
<dbReference type="AlphaFoldDB" id="A0A286USX1"/>
<organism evidence="3 4">
    <name type="scientific">Pyrrhoderma noxium</name>
    <dbReference type="NCBI Taxonomy" id="2282107"/>
    <lineage>
        <taxon>Eukaryota</taxon>
        <taxon>Fungi</taxon>
        <taxon>Dikarya</taxon>
        <taxon>Basidiomycota</taxon>
        <taxon>Agaricomycotina</taxon>
        <taxon>Agaricomycetes</taxon>
        <taxon>Hymenochaetales</taxon>
        <taxon>Hymenochaetaceae</taxon>
        <taxon>Pyrrhoderma</taxon>
    </lineage>
</organism>
<feature type="domain" description="CRAL-TRIO" evidence="2">
    <location>
        <begin position="99"/>
        <end position="252"/>
    </location>
</feature>
<dbReference type="InterPro" id="IPR052578">
    <property type="entry name" value="PI_Transfer_CRAL-TRIO"/>
</dbReference>
<dbReference type="FunCoup" id="A0A286USX1">
    <property type="interactions" value="102"/>
</dbReference>
<dbReference type="InterPro" id="IPR001251">
    <property type="entry name" value="CRAL-TRIO_dom"/>
</dbReference>
<dbReference type="Gene3D" id="3.40.525.10">
    <property type="entry name" value="CRAL-TRIO lipid binding domain"/>
    <property type="match status" value="1"/>
</dbReference>
<evidence type="ECO:0000313" key="3">
    <source>
        <dbReference type="EMBL" id="PAV22680.1"/>
    </source>
</evidence>
<dbReference type="SMART" id="SM00516">
    <property type="entry name" value="SEC14"/>
    <property type="match status" value="1"/>
</dbReference>
<dbReference type="OrthoDB" id="75724at2759"/>
<dbReference type="SUPFAM" id="SSF46938">
    <property type="entry name" value="CRAL/TRIO N-terminal domain"/>
    <property type="match status" value="1"/>
</dbReference>
<feature type="compositionally biased region" description="Basic and acidic residues" evidence="1">
    <location>
        <begin position="273"/>
        <end position="302"/>
    </location>
</feature>
<evidence type="ECO:0000313" key="4">
    <source>
        <dbReference type="Proteomes" id="UP000217199"/>
    </source>
</evidence>
<feature type="region of interest" description="Disordered" evidence="1">
    <location>
        <begin position="273"/>
        <end position="344"/>
    </location>
</feature>
<dbReference type="Pfam" id="PF00650">
    <property type="entry name" value="CRAL_TRIO"/>
    <property type="match status" value="1"/>
</dbReference>
<evidence type="ECO:0000259" key="2">
    <source>
        <dbReference type="PROSITE" id="PS50191"/>
    </source>
</evidence>
<proteinExistence type="predicted"/>
<dbReference type="InParanoid" id="A0A286USX1"/>
<dbReference type="PANTHER" id="PTHR45824:SF29">
    <property type="entry name" value="GH16843P"/>
    <property type="match status" value="1"/>
</dbReference>
<dbReference type="PROSITE" id="PS50191">
    <property type="entry name" value="CRAL_TRIO"/>
    <property type="match status" value="1"/>
</dbReference>
<dbReference type="SUPFAM" id="SSF52087">
    <property type="entry name" value="CRAL/TRIO domain"/>
    <property type="match status" value="1"/>
</dbReference>
<dbReference type="Proteomes" id="UP000217199">
    <property type="component" value="Unassembled WGS sequence"/>
</dbReference>
<dbReference type="InterPro" id="IPR036273">
    <property type="entry name" value="CRAL/TRIO_N_dom_sf"/>
</dbReference>
<dbReference type="CDD" id="cd00170">
    <property type="entry name" value="SEC14"/>
    <property type="match status" value="1"/>
</dbReference>
<dbReference type="EMBL" id="NBII01000002">
    <property type="protein sequence ID" value="PAV22680.1"/>
    <property type="molecule type" value="Genomic_DNA"/>
</dbReference>